<evidence type="ECO:0000313" key="1">
    <source>
        <dbReference type="EMBL" id="KND30247.1"/>
    </source>
</evidence>
<accession>A0A0L0JWV5</accession>
<dbReference type="PATRIC" id="fig|42234.21.peg.6125"/>
<name>A0A0L0JWV5_9ACTN</name>
<dbReference type="Proteomes" id="UP000037151">
    <property type="component" value="Unassembled WGS sequence"/>
</dbReference>
<proteinExistence type="predicted"/>
<comment type="caution">
    <text evidence="1">The sequence shown here is derived from an EMBL/GenBank/DDBJ whole genome shotgun (WGS) entry which is preliminary data.</text>
</comment>
<gene>
    <name evidence="1" type="ORF">IQ63_29720</name>
</gene>
<sequence length="88" mass="9618">MTAGAAHLRHQEHALGHAPLQRIPVRLEAGVVHAEADDRVEAEDVVVDQRHVQRGLSDRRLGLDLGQPVDVAQELPGVAQNRRAPQES</sequence>
<dbReference type="EMBL" id="JPPY01000168">
    <property type="protein sequence ID" value="KND30247.1"/>
    <property type="molecule type" value="Genomic_DNA"/>
</dbReference>
<protein>
    <submittedName>
        <fullName evidence="1">Uncharacterized protein</fullName>
    </submittedName>
</protein>
<dbReference type="AlphaFoldDB" id="A0A0L0JWV5"/>
<organism evidence="1 2">
    <name type="scientific">Streptomyces acidiscabies</name>
    <dbReference type="NCBI Taxonomy" id="42234"/>
    <lineage>
        <taxon>Bacteria</taxon>
        <taxon>Bacillati</taxon>
        <taxon>Actinomycetota</taxon>
        <taxon>Actinomycetes</taxon>
        <taxon>Kitasatosporales</taxon>
        <taxon>Streptomycetaceae</taxon>
        <taxon>Streptomyces</taxon>
    </lineage>
</organism>
<reference evidence="2" key="1">
    <citation type="submission" date="2014-07" db="EMBL/GenBank/DDBJ databases">
        <title>Genome sequencing of plant-pathogenic Streptomyces species.</title>
        <authorList>
            <person name="Harrison J."/>
            <person name="Sapp M."/>
            <person name="Thwaites R."/>
            <person name="Studholme D.J."/>
        </authorList>
    </citation>
    <scope>NUCLEOTIDE SEQUENCE [LARGE SCALE GENOMIC DNA]</scope>
    <source>
        <strain evidence="2">NCPPB 4445</strain>
    </source>
</reference>
<evidence type="ECO:0000313" key="2">
    <source>
        <dbReference type="Proteomes" id="UP000037151"/>
    </source>
</evidence>